<evidence type="ECO:0000313" key="1">
    <source>
        <dbReference type="EMBL" id="KKK55761.1"/>
    </source>
</evidence>
<gene>
    <name evidence="1" type="ORF">LCGC14_3071290</name>
</gene>
<comment type="caution">
    <text evidence="1">The sequence shown here is derived from an EMBL/GenBank/DDBJ whole genome shotgun (WGS) entry which is preliminary data.</text>
</comment>
<name>A0A0F8Z6K6_9ZZZZ</name>
<accession>A0A0F8Z6K6</accession>
<sequence length="81" mass="8775">MNRTTAEFQGTMDMRVRRVSGERKVTLTVHVDEATPYDPVALFYLALSGTVKFQVGAIQLAMNLDVETGELMETLGPGAAG</sequence>
<proteinExistence type="predicted"/>
<reference evidence="1" key="1">
    <citation type="journal article" date="2015" name="Nature">
        <title>Complex archaea that bridge the gap between prokaryotes and eukaryotes.</title>
        <authorList>
            <person name="Spang A."/>
            <person name="Saw J.H."/>
            <person name="Jorgensen S.L."/>
            <person name="Zaremba-Niedzwiedzka K."/>
            <person name="Martijn J."/>
            <person name="Lind A.E."/>
            <person name="van Eijk R."/>
            <person name="Schleper C."/>
            <person name="Guy L."/>
            <person name="Ettema T.J."/>
        </authorList>
    </citation>
    <scope>NUCLEOTIDE SEQUENCE</scope>
</reference>
<protein>
    <submittedName>
        <fullName evidence="1">Uncharacterized protein</fullName>
    </submittedName>
</protein>
<dbReference type="AlphaFoldDB" id="A0A0F8Z6K6"/>
<organism evidence="1">
    <name type="scientific">marine sediment metagenome</name>
    <dbReference type="NCBI Taxonomy" id="412755"/>
    <lineage>
        <taxon>unclassified sequences</taxon>
        <taxon>metagenomes</taxon>
        <taxon>ecological metagenomes</taxon>
    </lineage>
</organism>
<dbReference type="EMBL" id="LAZR01065337">
    <property type="protein sequence ID" value="KKK55761.1"/>
    <property type="molecule type" value="Genomic_DNA"/>
</dbReference>